<evidence type="ECO:0000313" key="2">
    <source>
        <dbReference type="EMBL" id="GAA1410478.1"/>
    </source>
</evidence>
<feature type="chain" id="PRO_5046295940" evidence="1">
    <location>
        <begin position="28"/>
        <end position="104"/>
    </location>
</feature>
<keyword evidence="1" id="KW-0732">Signal</keyword>
<evidence type="ECO:0000313" key="3">
    <source>
        <dbReference type="Proteomes" id="UP001499863"/>
    </source>
</evidence>
<keyword evidence="3" id="KW-1185">Reference proteome</keyword>
<reference evidence="3" key="1">
    <citation type="journal article" date="2019" name="Int. J. Syst. Evol. Microbiol.">
        <title>The Global Catalogue of Microorganisms (GCM) 10K type strain sequencing project: providing services to taxonomists for standard genome sequencing and annotation.</title>
        <authorList>
            <consortium name="The Broad Institute Genomics Platform"/>
            <consortium name="The Broad Institute Genome Sequencing Center for Infectious Disease"/>
            <person name="Wu L."/>
            <person name="Ma J."/>
        </authorList>
    </citation>
    <scope>NUCLEOTIDE SEQUENCE [LARGE SCALE GENOMIC DNA]</scope>
    <source>
        <strain evidence="3">JCM 12393</strain>
    </source>
</reference>
<sequence>MTSMLVRGGAALVLAGFAVLAPTVAHATVTTAATTGGVVQETQRFVGSGYENSPKEAKRDAENDARRQALLNGFLNEQCVLLYAESYRLAPGYYAANAAISCTR</sequence>
<comment type="caution">
    <text evidence="2">The sequence shown here is derived from an EMBL/GenBank/DDBJ whole genome shotgun (WGS) entry which is preliminary data.</text>
</comment>
<dbReference type="EMBL" id="BAAAKJ010000388">
    <property type="protein sequence ID" value="GAA1410478.1"/>
    <property type="molecule type" value="Genomic_DNA"/>
</dbReference>
<dbReference type="RefSeq" id="WP_344343534.1">
    <property type="nucleotide sequence ID" value="NZ_BAAAKJ010000388.1"/>
</dbReference>
<dbReference type="Proteomes" id="UP001499863">
    <property type="component" value="Unassembled WGS sequence"/>
</dbReference>
<evidence type="ECO:0000256" key="1">
    <source>
        <dbReference type="SAM" id="SignalP"/>
    </source>
</evidence>
<gene>
    <name evidence="2" type="ORF">GCM10009639_61520</name>
</gene>
<organism evidence="2 3">
    <name type="scientific">Kitasatospora putterlickiae</name>
    <dbReference type="NCBI Taxonomy" id="221725"/>
    <lineage>
        <taxon>Bacteria</taxon>
        <taxon>Bacillati</taxon>
        <taxon>Actinomycetota</taxon>
        <taxon>Actinomycetes</taxon>
        <taxon>Kitasatosporales</taxon>
        <taxon>Streptomycetaceae</taxon>
        <taxon>Kitasatospora</taxon>
    </lineage>
</organism>
<name>A0ABP4J3U2_9ACTN</name>
<protein>
    <submittedName>
        <fullName evidence="2">Uncharacterized protein</fullName>
    </submittedName>
</protein>
<accession>A0ABP4J3U2</accession>
<proteinExistence type="predicted"/>
<feature type="signal peptide" evidence="1">
    <location>
        <begin position="1"/>
        <end position="27"/>
    </location>
</feature>